<dbReference type="HOGENOM" id="CLU_1921959_0_0_1"/>
<dbReference type="PANTHER" id="PTHR34313:SF2">
    <property type="entry name" value="ENDOGENOUS RETROVIRUS GROUP K MEMBER 21 ENV POLYPROTEIN-LIKE"/>
    <property type="match status" value="1"/>
</dbReference>
<name>H0XK29_OTOGA</name>
<accession>H0XK29</accession>
<dbReference type="PANTHER" id="PTHR34313">
    <property type="entry name" value="ENDOGENOUS RETROVIRUS GROUP K MEMBER 113 ENV POLYPROTEIN-RELATED"/>
    <property type="match status" value="1"/>
</dbReference>
<dbReference type="AlphaFoldDB" id="H0XK29"/>
<dbReference type="Proteomes" id="UP000005225">
    <property type="component" value="Unassembled WGS sequence"/>
</dbReference>
<evidence type="ECO:0000313" key="3">
    <source>
        <dbReference type="Ensembl" id="ENSOGAP00000016469.1"/>
    </source>
</evidence>
<reference evidence="4" key="1">
    <citation type="submission" date="2011-03" db="EMBL/GenBank/DDBJ databases">
        <title>Version 3 of the genome sequence of Otolemur garnettii (Bushbaby).</title>
        <authorList>
            <consortium name="The Broad Institute Genome Sequencing Platform"/>
            <person name="Di Palma F."/>
            <person name="Johnson J."/>
            <person name="Lander E.S."/>
            <person name="Lindblad-Toh K."/>
            <person name="Jaffe D.B."/>
            <person name="Gnerre S."/>
            <person name="MacCallum I."/>
            <person name="Przybylski D."/>
            <person name="Ribeiro F.J."/>
            <person name="Burton J.N."/>
            <person name="Walker B.J."/>
            <person name="Sharpe T."/>
            <person name="Hall G."/>
        </authorList>
    </citation>
    <scope>NUCLEOTIDE SEQUENCE [LARGE SCALE GENOMIC DNA]</scope>
</reference>
<dbReference type="EMBL" id="AAQR03186282">
    <property type="status" value="NOT_ANNOTATED_CDS"/>
    <property type="molecule type" value="Genomic_DNA"/>
</dbReference>
<organism evidence="3 4">
    <name type="scientific">Otolemur garnettii</name>
    <name type="common">Small-eared galago</name>
    <name type="synonym">Garnett's greater bushbaby</name>
    <dbReference type="NCBI Taxonomy" id="30611"/>
    <lineage>
        <taxon>Eukaryota</taxon>
        <taxon>Metazoa</taxon>
        <taxon>Chordata</taxon>
        <taxon>Craniata</taxon>
        <taxon>Vertebrata</taxon>
        <taxon>Euteleostomi</taxon>
        <taxon>Mammalia</taxon>
        <taxon>Eutheria</taxon>
        <taxon>Euarchontoglires</taxon>
        <taxon>Primates</taxon>
        <taxon>Strepsirrhini</taxon>
        <taxon>Lorisiformes</taxon>
        <taxon>Galagidae</taxon>
        <taxon>Otolemur</taxon>
    </lineage>
</organism>
<dbReference type="InterPro" id="IPR051255">
    <property type="entry name" value="Retroviral_env_glycoprotein"/>
</dbReference>
<dbReference type="OMA" id="ISHESFW"/>
<evidence type="ECO:0008006" key="5">
    <source>
        <dbReference type="Google" id="ProtNLM"/>
    </source>
</evidence>
<proteinExistence type="predicted"/>
<dbReference type="Ensembl" id="ENSOGAT00000029178.1">
    <property type="protein sequence ID" value="ENSOGAP00000016469.1"/>
    <property type="gene ID" value="ENSOGAG00000026516.1"/>
</dbReference>
<protein>
    <recommendedName>
        <fullName evidence="5">Retroviral envelope protein GP41-like domain-containing protein</fullName>
    </recommendedName>
</protein>
<keyword evidence="2" id="KW-0472">Membrane</keyword>
<comment type="subcellular location">
    <subcellularLocation>
        <location evidence="1">Virion</location>
    </subcellularLocation>
</comment>
<keyword evidence="2" id="KW-0812">Transmembrane</keyword>
<dbReference type="GeneTree" id="ENSGT01150000287627"/>
<evidence type="ECO:0000256" key="1">
    <source>
        <dbReference type="ARBA" id="ARBA00004328"/>
    </source>
</evidence>
<reference evidence="3" key="3">
    <citation type="submission" date="2025-09" db="UniProtKB">
        <authorList>
            <consortium name="Ensembl"/>
        </authorList>
    </citation>
    <scope>IDENTIFICATION</scope>
</reference>
<feature type="transmembrane region" description="Helical" evidence="2">
    <location>
        <begin position="26"/>
        <end position="46"/>
    </location>
</feature>
<dbReference type="eggNOG" id="ENOG502SXCG">
    <property type="taxonomic scope" value="Eukaryota"/>
</dbReference>
<evidence type="ECO:0000256" key="2">
    <source>
        <dbReference type="SAM" id="Phobius"/>
    </source>
</evidence>
<sequence>IPAYLPMPVNRTTNFPISLSRQKRDFGIIAATVTIIATLAASAVAAKIAVSTSLQTAHTLNNLSALTAQALDSQQLVNTHLKLAILNLNQQTFLLQEQVELLWNLQGVSCLPPFNSICVTPWKVKNASKVIK</sequence>
<keyword evidence="2" id="KW-1133">Transmembrane helix</keyword>
<evidence type="ECO:0000313" key="4">
    <source>
        <dbReference type="Proteomes" id="UP000005225"/>
    </source>
</evidence>
<keyword evidence="4" id="KW-1185">Reference proteome</keyword>
<reference evidence="3" key="2">
    <citation type="submission" date="2025-08" db="UniProtKB">
        <authorList>
            <consortium name="Ensembl"/>
        </authorList>
    </citation>
    <scope>IDENTIFICATION</scope>
</reference>
<dbReference type="InParanoid" id="H0XK29"/>